<keyword evidence="4" id="KW-1185">Reference proteome</keyword>
<evidence type="ECO:0000256" key="2">
    <source>
        <dbReference type="SAM" id="SignalP"/>
    </source>
</evidence>
<accession>A0A9Q3FIA7</accession>
<comment type="caution">
    <text evidence="3">The sequence shown here is derived from an EMBL/GenBank/DDBJ whole genome shotgun (WGS) entry which is preliminary data.</text>
</comment>
<reference evidence="3" key="1">
    <citation type="submission" date="2021-03" db="EMBL/GenBank/DDBJ databases">
        <title>Draft genome sequence of rust myrtle Austropuccinia psidii MF-1, a brazilian biotype.</title>
        <authorList>
            <person name="Quecine M.C."/>
            <person name="Pachon D.M.R."/>
            <person name="Bonatelli M.L."/>
            <person name="Correr F.H."/>
            <person name="Franceschini L.M."/>
            <person name="Leite T.F."/>
            <person name="Margarido G.R.A."/>
            <person name="Almeida C.A."/>
            <person name="Ferrarezi J.A."/>
            <person name="Labate C.A."/>
        </authorList>
    </citation>
    <scope>NUCLEOTIDE SEQUENCE</scope>
    <source>
        <strain evidence="3">MF-1</strain>
    </source>
</reference>
<name>A0A9Q3FIA7_9BASI</name>
<evidence type="ECO:0000256" key="1">
    <source>
        <dbReference type="SAM" id="MobiDB-lite"/>
    </source>
</evidence>
<evidence type="ECO:0000313" key="3">
    <source>
        <dbReference type="EMBL" id="MBW0540528.1"/>
    </source>
</evidence>
<proteinExistence type="predicted"/>
<feature type="compositionally biased region" description="Low complexity" evidence="1">
    <location>
        <begin position="187"/>
        <end position="196"/>
    </location>
</feature>
<feature type="chain" id="PRO_5040316262" evidence="2">
    <location>
        <begin position="23"/>
        <end position="464"/>
    </location>
</feature>
<feature type="region of interest" description="Disordered" evidence="1">
    <location>
        <begin position="176"/>
        <end position="202"/>
    </location>
</feature>
<dbReference type="AlphaFoldDB" id="A0A9Q3FIA7"/>
<evidence type="ECO:0000313" key="4">
    <source>
        <dbReference type="Proteomes" id="UP000765509"/>
    </source>
</evidence>
<dbReference type="EMBL" id="AVOT02045177">
    <property type="protein sequence ID" value="MBW0540528.1"/>
    <property type="molecule type" value="Genomic_DNA"/>
</dbReference>
<feature type="signal peptide" evidence="2">
    <location>
        <begin position="1"/>
        <end position="22"/>
    </location>
</feature>
<sequence>MLTIGLRFWKLIILLPHELAQAFSASTKNLQVASSSVPELNLGLSLGQPNQSLQTGRELQLEQETSLLNKFYHPHTRGNPDLLQRKTNLASNDDLDRSALDYTTDFENFSSSSNTLNLELSLTSEIKMNPPRSMELQLGLDANKFQQPYNPYVGVSNQFFLLPKLACDPRFQARDYEGSDNSQLVPSSGAGSSRSSIRPKRLRAKQGRPLIYQIIPQTLRHSQDIEEPLKSNQLINNHYSNENIKSLENLNLKKKIRHDCYLLAKRQLGKKEIVNLNLVNYVGDFVKNLQLGLSKQAAKLSSQSAIIAGTKAGIISASLEGTLIHIRIFHHLIPSLFEDEEKLKIAQHDALKKLILFWNFVFKDEINPQDFQDSEKFMNENGFASFWSGLSTKFLTKYFLPEKGNQMRNANAVIWYTTAIWIRALPKAQLRIFTENNYLKGGLVTMDAKSQVNSLCQQMVLDNE</sequence>
<keyword evidence="2" id="KW-0732">Signal</keyword>
<dbReference type="Proteomes" id="UP000765509">
    <property type="component" value="Unassembled WGS sequence"/>
</dbReference>
<gene>
    <name evidence="3" type="ORF">O181_080243</name>
</gene>
<protein>
    <submittedName>
        <fullName evidence="3">Uncharacterized protein</fullName>
    </submittedName>
</protein>
<organism evidence="3 4">
    <name type="scientific">Austropuccinia psidii MF-1</name>
    <dbReference type="NCBI Taxonomy" id="1389203"/>
    <lineage>
        <taxon>Eukaryota</taxon>
        <taxon>Fungi</taxon>
        <taxon>Dikarya</taxon>
        <taxon>Basidiomycota</taxon>
        <taxon>Pucciniomycotina</taxon>
        <taxon>Pucciniomycetes</taxon>
        <taxon>Pucciniales</taxon>
        <taxon>Sphaerophragmiaceae</taxon>
        <taxon>Austropuccinia</taxon>
    </lineage>
</organism>